<evidence type="ECO:0000313" key="6">
    <source>
        <dbReference type="EMBL" id="ORX56400.1"/>
    </source>
</evidence>
<protein>
    <submittedName>
        <fullName evidence="6">Nucleotide-sugar transporter</fullName>
    </submittedName>
</protein>
<feature type="transmembrane region" description="Helical" evidence="5">
    <location>
        <begin position="325"/>
        <end position="342"/>
    </location>
</feature>
<organism evidence="6 7">
    <name type="scientific">Hesseltinella vesiculosa</name>
    <dbReference type="NCBI Taxonomy" id="101127"/>
    <lineage>
        <taxon>Eukaryota</taxon>
        <taxon>Fungi</taxon>
        <taxon>Fungi incertae sedis</taxon>
        <taxon>Mucoromycota</taxon>
        <taxon>Mucoromycotina</taxon>
        <taxon>Mucoromycetes</taxon>
        <taxon>Mucorales</taxon>
        <taxon>Cunninghamellaceae</taxon>
        <taxon>Hesseltinella</taxon>
    </lineage>
</organism>
<feature type="transmembrane region" description="Helical" evidence="5">
    <location>
        <begin position="302"/>
        <end position="319"/>
    </location>
</feature>
<dbReference type="NCBIfam" id="TIGR00803">
    <property type="entry name" value="nst"/>
    <property type="match status" value="2"/>
</dbReference>
<name>A0A1X2GMK1_9FUNG</name>
<accession>A0A1X2GMK1</accession>
<evidence type="ECO:0000256" key="2">
    <source>
        <dbReference type="ARBA" id="ARBA00022692"/>
    </source>
</evidence>
<evidence type="ECO:0000313" key="7">
    <source>
        <dbReference type="Proteomes" id="UP000242146"/>
    </source>
</evidence>
<dbReference type="OrthoDB" id="408493at2759"/>
<keyword evidence="7" id="KW-1185">Reference proteome</keyword>
<sequence>MPWLDARLTKWLSLGVLVVQNSALILIMRYTRSSVDQDHLYLASTAVVMSELVKCSVSLAVLFHSLDVHTLSRFARLLYQEMILQWHQASRLAVPAIMYLIQNQLQYVAATHLDAATFQVTYQLKILTTALFSVLLLGRSLALKQWLALTLLTIGIGLVVLPSTSGNDNSAMVIDHQGLMAVLLACLLSGMAGVYFEKLVKASPKQSPDPKRALIPMHHRSDPTISVSPHQQFWLRNLQLSFFSVWLGLVVLVYFQDGPQIRALGFFVHYTHWTWLVILIQALGGILVAMVVKFADNILKGFATSLSIIISTIVTATLFHVPLSTTFLLGTSLVIYATYLYGRK</sequence>
<keyword evidence="6" id="KW-0762">Sugar transport</keyword>
<keyword evidence="4 5" id="KW-0472">Membrane</keyword>
<evidence type="ECO:0000256" key="4">
    <source>
        <dbReference type="ARBA" id="ARBA00023136"/>
    </source>
</evidence>
<comment type="subcellular location">
    <subcellularLocation>
        <location evidence="1">Membrane</location>
        <topology evidence="1">Multi-pass membrane protein</topology>
    </subcellularLocation>
</comment>
<feature type="transmembrane region" description="Helical" evidence="5">
    <location>
        <begin position="177"/>
        <end position="196"/>
    </location>
</feature>
<keyword evidence="3 5" id="KW-1133">Transmembrane helix</keyword>
<evidence type="ECO:0000256" key="1">
    <source>
        <dbReference type="ARBA" id="ARBA00004141"/>
    </source>
</evidence>
<dbReference type="PANTHER" id="PTHR10231">
    <property type="entry name" value="NUCLEOTIDE-SUGAR TRANSMEMBRANE TRANSPORTER"/>
    <property type="match status" value="1"/>
</dbReference>
<dbReference type="InterPro" id="IPR007271">
    <property type="entry name" value="Nuc_sug_transpt"/>
</dbReference>
<proteinExistence type="predicted"/>
<keyword evidence="6" id="KW-0813">Transport</keyword>
<dbReference type="EMBL" id="MCGT01000010">
    <property type="protein sequence ID" value="ORX56400.1"/>
    <property type="molecule type" value="Genomic_DNA"/>
</dbReference>
<feature type="transmembrane region" description="Helical" evidence="5">
    <location>
        <begin position="146"/>
        <end position="165"/>
    </location>
</feature>
<dbReference type="AlphaFoldDB" id="A0A1X2GMK1"/>
<reference evidence="6 7" key="1">
    <citation type="submission" date="2016-07" db="EMBL/GenBank/DDBJ databases">
        <title>Pervasive Adenine N6-methylation of Active Genes in Fungi.</title>
        <authorList>
            <consortium name="DOE Joint Genome Institute"/>
            <person name="Mondo S.J."/>
            <person name="Dannebaum R.O."/>
            <person name="Kuo R.C."/>
            <person name="Labutti K."/>
            <person name="Haridas S."/>
            <person name="Kuo A."/>
            <person name="Salamov A."/>
            <person name="Ahrendt S.R."/>
            <person name="Lipzen A."/>
            <person name="Sullivan W."/>
            <person name="Andreopoulos W.B."/>
            <person name="Clum A."/>
            <person name="Lindquist E."/>
            <person name="Daum C."/>
            <person name="Ramamoorthy G.K."/>
            <person name="Gryganskyi A."/>
            <person name="Culley D."/>
            <person name="Magnuson J.K."/>
            <person name="James T.Y."/>
            <person name="O'Malley M.A."/>
            <person name="Stajich J.E."/>
            <person name="Spatafora J.W."/>
            <person name="Visel A."/>
            <person name="Grigoriev I.V."/>
        </authorList>
    </citation>
    <scope>NUCLEOTIDE SEQUENCE [LARGE SCALE GENOMIC DNA]</scope>
    <source>
        <strain evidence="6 7">NRRL 3301</strain>
    </source>
</reference>
<dbReference type="GO" id="GO:0015165">
    <property type="term" value="F:pyrimidine nucleotide-sugar transmembrane transporter activity"/>
    <property type="evidence" value="ECO:0007669"/>
    <property type="project" value="InterPro"/>
</dbReference>
<feature type="transmembrane region" description="Helical" evidence="5">
    <location>
        <begin position="238"/>
        <end position="255"/>
    </location>
</feature>
<dbReference type="PIRSF" id="PIRSF005799">
    <property type="entry name" value="UDP-gal_transpt"/>
    <property type="match status" value="1"/>
</dbReference>
<evidence type="ECO:0000256" key="5">
    <source>
        <dbReference type="SAM" id="Phobius"/>
    </source>
</evidence>
<keyword evidence="2 5" id="KW-0812">Transmembrane</keyword>
<dbReference type="GO" id="GO:0000139">
    <property type="term" value="C:Golgi membrane"/>
    <property type="evidence" value="ECO:0007669"/>
    <property type="project" value="InterPro"/>
</dbReference>
<feature type="transmembrane region" description="Helical" evidence="5">
    <location>
        <begin position="122"/>
        <end position="139"/>
    </location>
</feature>
<evidence type="ECO:0000256" key="3">
    <source>
        <dbReference type="ARBA" id="ARBA00022989"/>
    </source>
</evidence>
<feature type="transmembrane region" description="Helical" evidence="5">
    <location>
        <begin position="12"/>
        <end position="28"/>
    </location>
</feature>
<comment type="caution">
    <text evidence="6">The sequence shown here is derived from an EMBL/GenBank/DDBJ whole genome shotgun (WGS) entry which is preliminary data.</text>
</comment>
<dbReference type="InterPro" id="IPR037185">
    <property type="entry name" value="EmrE-like"/>
</dbReference>
<dbReference type="Pfam" id="PF04142">
    <property type="entry name" value="Nuc_sug_transp"/>
    <property type="match status" value="2"/>
</dbReference>
<dbReference type="Proteomes" id="UP000242146">
    <property type="component" value="Unassembled WGS sequence"/>
</dbReference>
<feature type="transmembrane region" description="Helical" evidence="5">
    <location>
        <begin position="40"/>
        <end position="63"/>
    </location>
</feature>
<dbReference type="SUPFAM" id="SSF103481">
    <property type="entry name" value="Multidrug resistance efflux transporter EmrE"/>
    <property type="match status" value="1"/>
</dbReference>
<gene>
    <name evidence="6" type="ORF">DM01DRAFT_1320666</name>
</gene>
<dbReference type="STRING" id="101127.A0A1X2GMK1"/>
<feature type="transmembrane region" description="Helical" evidence="5">
    <location>
        <begin position="275"/>
        <end position="295"/>
    </location>
</feature>